<evidence type="ECO:0000259" key="1">
    <source>
        <dbReference type="Pfam" id="PF04909"/>
    </source>
</evidence>
<feature type="domain" description="Amidohydrolase-related" evidence="1">
    <location>
        <begin position="7"/>
        <end position="272"/>
    </location>
</feature>
<reference evidence="2 3" key="1">
    <citation type="submission" date="2016-03" db="EMBL/GenBank/DDBJ databases">
        <title>Genome sequence of Variovorax paradoxus KB5.</title>
        <authorList>
            <person name="Jeong H."/>
            <person name="Hong C.E."/>
            <person name="Jo S.H."/>
            <person name="Park J.M."/>
        </authorList>
    </citation>
    <scope>NUCLEOTIDE SEQUENCE [LARGE SCALE GENOMIC DNA]</scope>
    <source>
        <strain evidence="2 3">KB5</strain>
    </source>
</reference>
<dbReference type="AlphaFoldDB" id="A0AA91DRJ3"/>
<dbReference type="Pfam" id="PF04909">
    <property type="entry name" value="Amidohydro_2"/>
    <property type="match status" value="1"/>
</dbReference>
<dbReference type="PANTHER" id="PTHR35563">
    <property type="entry name" value="BARREL METAL-DEPENDENT HYDROLASE, PUTATIVE (AFU_ORTHOLOGUE AFUA_1G16240)-RELATED"/>
    <property type="match status" value="1"/>
</dbReference>
<dbReference type="InterPro" id="IPR032466">
    <property type="entry name" value="Metal_Hydrolase"/>
</dbReference>
<dbReference type="InterPro" id="IPR052358">
    <property type="entry name" value="Aro_Compnd_Degr_Hydrolases"/>
</dbReference>
<evidence type="ECO:0000313" key="2">
    <source>
        <dbReference type="EMBL" id="OAK66183.1"/>
    </source>
</evidence>
<comment type="caution">
    <text evidence="2">The sequence shown here is derived from an EMBL/GenBank/DDBJ whole genome shotgun (WGS) entry which is preliminary data.</text>
</comment>
<accession>A0AA91DRJ3</accession>
<keyword evidence="2" id="KW-0378">Hydrolase</keyword>
<sequence length="281" mass="29970">MFSAPKIDCHCHIFDPESFAYAPGVFYAPSGGEIATADYFMQVMSAYGVSHALLVGPNSGYGTDNRCMLDAIRRGGDRFKGIAVVDNDASASQLQDLQAQGVVGIAFNMALLGLAHYAQADALWERIAALGMCVQVQVQDDQMAGLAPRLLGCGAQIVVDHHGRPDLSRGLASPGFDALLRMADSGRCAVKLSGYDKFSREALPFADARPFTDALLSAFGPANCLWGSDWPNIRATRRLDYGTLLGVLARSVPSEADRRAILFDTPMRLFGFGEGSGTGPA</sequence>
<proteinExistence type="predicted"/>
<organism evidence="2 3">
    <name type="scientific">Variovorax paradoxus</name>
    <dbReference type="NCBI Taxonomy" id="34073"/>
    <lineage>
        <taxon>Bacteria</taxon>
        <taxon>Pseudomonadati</taxon>
        <taxon>Pseudomonadota</taxon>
        <taxon>Betaproteobacteria</taxon>
        <taxon>Burkholderiales</taxon>
        <taxon>Comamonadaceae</taxon>
        <taxon>Variovorax</taxon>
    </lineage>
</organism>
<dbReference type="EMBL" id="LVHG01000027">
    <property type="protein sequence ID" value="OAK66183.1"/>
    <property type="molecule type" value="Genomic_DNA"/>
</dbReference>
<dbReference type="PANTHER" id="PTHR35563:SF2">
    <property type="entry name" value="BARREL METAL-DEPENDENT HYDROLASE, PUTATIVE (AFU_ORTHOLOGUE AFUA_1G16240)-RELATED"/>
    <property type="match status" value="1"/>
</dbReference>
<dbReference type="InterPro" id="IPR006680">
    <property type="entry name" value="Amidohydro-rel"/>
</dbReference>
<name>A0AA91DRJ3_VARPD</name>
<evidence type="ECO:0000313" key="3">
    <source>
        <dbReference type="Proteomes" id="UP000077852"/>
    </source>
</evidence>
<dbReference type="SUPFAM" id="SSF51556">
    <property type="entry name" value="Metallo-dependent hydrolases"/>
    <property type="match status" value="1"/>
</dbReference>
<gene>
    <name evidence="2" type="ORF">A3K87_10135</name>
</gene>
<dbReference type="Gene3D" id="3.20.20.140">
    <property type="entry name" value="Metal-dependent hydrolases"/>
    <property type="match status" value="1"/>
</dbReference>
<dbReference type="GO" id="GO:0016787">
    <property type="term" value="F:hydrolase activity"/>
    <property type="evidence" value="ECO:0007669"/>
    <property type="project" value="UniProtKB-KW"/>
</dbReference>
<dbReference type="Proteomes" id="UP000077852">
    <property type="component" value="Unassembled WGS sequence"/>
</dbReference>
<protein>
    <submittedName>
        <fullName evidence="2">2-pyrone-4,6-dicarboxylate hydrolase</fullName>
    </submittedName>
</protein>